<feature type="chain" id="PRO_5046755317" evidence="1">
    <location>
        <begin position="22"/>
        <end position="179"/>
    </location>
</feature>
<keyword evidence="1" id="KW-0732">Signal</keyword>
<accession>A0ABW5ZQE2</accession>
<dbReference type="Proteomes" id="UP001597548">
    <property type="component" value="Unassembled WGS sequence"/>
</dbReference>
<gene>
    <name evidence="3" type="ORF">ACFS29_06200</name>
</gene>
<dbReference type="SUPFAM" id="SSF55008">
    <property type="entry name" value="HMA, heavy metal-associated domain"/>
    <property type="match status" value="1"/>
</dbReference>
<dbReference type="EMBL" id="JBHUOS010000002">
    <property type="protein sequence ID" value="MFD2915223.1"/>
    <property type="molecule type" value="Genomic_DNA"/>
</dbReference>
<dbReference type="PROSITE" id="PS50846">
    <property type="entry name" value="HMA_2"/>
    <property type="match status" value="1"/>
</dbReference>
<dbReference type="Pfam" id="PF00403">
    <property type="entry name" value="HMA"/>
    <property type="match status" value="1"/>
</dbReference>
<keyword evidence="4" id="KW-1185">Reference proteome</keyword>
<dbReference type="InterPro" id="IPR006121">
    <property type="entry name" value="HMA_dom"/>
</dbReference>
<proteinExistence type="predicted"/>
<name>A0ABW5ZQE2_9FLAO</name>
<comment type="caution">
    <text evidence="3">The sequence shown here is derived from an EMBL/GenBank/DDBJ whole genome shotgun (WGS) entry which is preliminary data.</text>
</comment>
<evidence type="ECO:0000313" key="4">
    <source>
        <dbReference type="Proteomes" id="UP001597548"/>
    </source>
</evidence>
<sequence length="179" mass="19366">MKTLKNILAIALISVSIIACKSDKEPEVKTVETTTEINTNAAKKLDPNATYAKAEFGIEGMTCAMGCAKTIEKKIAKMDGVKSAKVDFEKELAMVEYDEAMVTPKTLEEAVAKAGDTYKVKDMHTVKDFSSEKHECSADCANKTEAEKAACKAKCANKTEAEKMACAEDCKKDCCAKKA</sequence>
<dbReference type="CDD" id="cd00371">
    <property type="entry name" value="HMA"/>
    <property type="match status" value="1"/>
</dbReference>
<protein>
    <submittedName>
        <fullName evidence="3">Cation transporter</fullName>
    </submittedName>
</protein>
<evidence type="ECO:0000256" key="1">
    <source>
        <dbReference type="SAM" id="SignalP"/>
    </source>
</evidence>
<reference evidence="4" key="1">
    <citation type="journal article" date="2019" name="Int. J. Syst. Evol. Microbiol.">
        <title>The Global Catalogue of Microorganisms (GCM) 10K type strain sequencing project: providing services to taxonomists for standard genome sequencing and annotation.</title>
        <authorList>
            <consortium name="The Broad Institute Genomics Platform"/>
            <consortium name="The Broad Institute Genome Sequencing Center for Infectious Disease"/>
            <person name="Wu L."/>
            <person name="Ma J."/>
        </authorList>
    </citation>
    <scope>NUCLEOTIDE SEQUENCE [LARGE SCALE GENOMIC DNA]</scope>
    <source>
        <strain evidence="4">KCTC 32514</strain>
    </source>
</reference>
<dbReference type="PROSITE" id="PS51257">
    <property type="entry name" value="PROKAR_LIPOPROTEIN"/>
    <property type="match status" value="1"/>
</dbReference>
<dbReference type="InterPro" id="IPR036163">
    <property type="entry name" value="HMA_dom_sf"/>
</dbReference>
<dbReference type="RefSeq" id="WP_194508701.1">
    <property type="nucleotide sequence ID" value="NZ_JADILU010000005.1"/>
</dbReference>
<evidence type="ECO:0000313" key="3">
    <source>
        <dbReference type="EMBL" id="MFD2915223.1"/>
    </source>
</evidence>
<evidence type="ECO:0000259" key="2">
    <source>
        <dbReference type="PROSITE" id="PS50846"/>
    </source>
</evidence>
<feature type="domain" description="HMA" evidence="2">
    <location>
        <begin position="52"/>
        <end position="119"/>
    </location>
</feature>
<dbReference type="Gene3D" id="3.30.70.100">
    <property type="match status" value="1"/>
</dbReference>
<feature type="signal peptide" evidence="1">
    <location>
        <begin position="1"/>
        <end position="21"/>
    </location>
</feature>
<organism evidence="3 4">
    <name type="scientific">Psychroserpens luteus</name>
    <dbReference type="NCBI Taxonomy" id="1434066"/>
    <lineage>
        <taxon>Bacteria</taxon>
        <taxon>Pseudomonadati</taxon>
        <taxon>Bacteroidota</taxon>
        <taxon>Flavobacteriia</taxon>
        <taxon>Flavobacteriales</taxon>
        <taxon>Flavobacteriaceae</taxon>
        <taxon>Psychroserpens</taxon>
    </lineage>
</organism>